<evidence type="ECO:0000313" key="1">
    <source>
        <dbReference type="EMBL" id="OMD33196.1"/>
    </source>
</evidence>
<comment type="caution">
    <text evidence="1">The sequence shown here is derived from an EMBL/GenBank/DDBJ whole genome shotgun (WGS) entry which is preliminary data.</text>
</comment>
<sequence length="101" mass="12244">MKSKLHLKKIYSYTTPEAVLNQIYLNLIAYVFYEQLRLQHAPDERICRFLAVFRLYLMGEWADFLEHLNRAKTRSSKGRRKKGGRPRINPKRLKKKRLLFY</sequence>
<reference evidence="1 2" key="1">
    <citation type="submission" date="2016-10" db="EMBL/GenBank/DDBJ databases">
        <title>Paenibacillus species isolates.</title>
        <authorList>
            <person name="Beno S.M."/>
        </authorList>
    </citation>
    <scope>NUCLEOTIDE SEQUENCE [LARGE SCALE GENOMIC DNA]</scope>
    <source>
        <strain evidence="1 2">FSL H7-0604</strain>
    </source>
</reference>
<gene>
    <name evidence="1" type="ORF">BJP51_12600</name>
</gene>
<dbReference type="AlphaFoldDB" id="A0A1R0XDS6"/>
<dbReference type="EMBL" id="MKQP01000014">
    <property type="protein sequence ID" value="OMD33196.1"/>
    <property type="molecule type" value="Genomic_DNA"/>
</dbReference>
<dbReference type="Proteomes" id="UP000187465">
    <property type="component" value="Unassembled WGS sequence"/>
</dbReference>
<name>A0A1R0XDS6_9BACL</name>
<accession>A0A1R0XDS6</accession>
<proteinExistence type="predicted"/>
<organism evidence="1 2">
    <name type="scientific">Paenibacillus odorifer</name>
    <dbReference type="NCBI Taxonomy" id="189426"/>
    <lineage>
        <taxon>Bacteria</taxon>
        <taxon>Bacillati</taxon>
        <taxon>Bacillota</taxon>
        <taxon>Bacilli</taxon>
        <taxon>Bacillales</taxon>
        <taxon>Paenibacillaceae</taxon>
        <taxon>Paenibacillus</taxon>
    </lineage>
</organism>
<evidence type="ECO:0000313" key="2">
    <source>
        <dbReference type="Proteomes" id="UP000187465"/>
    </source>
</evidence>
<protein>
    <submittedName>
        <fullName evidence="1">Uncharacterized protein</fullName>
    </submittedName>
</protein>